<dbReference type="AlphaFoldDB" id="A0AAV9H1K3"/>
<keyword evidence="1" id="KW-0472">Membrane</keyword>
<sequence>MSCSFHREENLDAGPGAWGGCDGCGAAVRVGCLGVVQFVIAMRLCCNKSVGYIKVVVFGLLTASLCVCVGAVHEVKKGVAPLAGARYVHACRVEVEMKVGRLAADGLDVACEGDSASTGSVGKVGRSSRVSCLDEEQGGTKARRIYPVFSILPWIEYGVEVGGFGLGLMCCVALERPLWCSGGCGTLLSCVWLYGCYTGIRD</sequence>
<evidence type="ECO:0000256" key="1">
    <source>
        <dbReference type="SAM" id="Phobius"/>
    </source>
</evidence>
<protein>
    <submittedName>
        <fullName evidence="2">Uncharacterized protein</fullName>
    </submittedName>
</protein>
<evidence type="ECO:0000313" key="2">
    <source>
        <dbReference type="EMBL" id="KAK4454412.1"/>
    </source>
</evidence>
<reference evidence="2" key="2">
    <citation type="submission" date="2023-05" db="EMBL/GenBank/DDBJ databases">
        <authorList>
            <consortium name="Lawrence Berkeley National Laboratory"/>
            <person name="Steindorff A."/>
            <person name="Hensen N."/>
            <person name="Bonometti L."/>
            <person name="Westerberg I."/>
            <person name="Brannstrom I.O."/>
            <person name="Guillou S."/>
            <person name="Cros-Aarteil S."/>
            <person name="Calhoun S."/>
            <person name="Haridas S."/>
            <person name="Kuo A."/>
            <person name="Mondo S."/>
            <person name="Pangilinan J."/>
            <person name="Riley R."/>
            <person name="Labutti K."/>
            <person name="Andreopoulos B."/>
            <person name="Lipzen A."/>
            <person name="Chen C."/>
            <person name="Yanf M."/>
            <person name="Daum C."/>
            <person name="Ng V."/>
            <person name="Clum A."/>
            <person name="Ohm R."/>
            <person name="Martin F."/>
            <person name="Silar P."/>
            <person name="Natvig D."/>
            <person name="Lalanne C."/>
            <person name="Gautier V."/>
            <person name="Ament-Velasquez S.L."/>
            <person name="Kruys A."/>
            <person name="Hutchinson M.I."/>
            <person name="Powell A.J."/>
            <person name="Barry K."/>
            <person name="Miller A.N."/>
            <person name="Grigoriev I.V."/>
            <person name="Debuchy R."/>
            <person name="Gladieux P."/>
            <person name="Thoren M.H."/>
            <person name="Johannesson H."/>
        </authorList>
    </citation>
    <scope>NUCLEOTIDE SEQUENCE</scope>
    <source>
        <strain evidence="2">PSN243</strain>
    </source>
</reference>
<dbReference type="Proteomes" id="UP001321760">
    <property type="component" value="Unassembled WGS sequence"/>
</dbReference>
<comment type="caution">
    <text evidence="2">The sequence shown here is derived from an EMBL/GenBank/DDBJ whole genome shotgun (WGS) entry which is preliminary data.</text>
</comment>
<feature type="transmembrane region" description="Helical" evidence="1">
    <location>
        <begin position="52"/>
        <end position="72"/>
    </location>
</feature>
<gene>
    <name evidence="2" type="ORF">QBC34DRAFT_393347</name>
</gene>
<proteinExistence type="predicted"/>
<keyword evidence="3" id="KW-1185">Reference proteome</keyword>
<accession>A0AAV9H1K3</accession>
<evidence type="ECO:0000313" key="3">
    <source>
        <dbReference type="Proteomes" id="UP001321760"/>
    </source>
</evidence>
<dbReference type="EMBL" id="MU865917">
    <property type="protein sequence ID" value="KAK4454412.1"/>
    <property type="molecule type" value="Genomic_DNA"/>
</dbReference>
<keyword evidence="1" id="KW-1133">Transmembrane helix</keyword>
<feature type="non-terminal residue" evidence="2">
    <location>
        <position position="202"/>
    </location>
</feature>
<name>A0AAV9H1K3_9PEZI</name>
<organism evidence="2 3">
    <name type="scientific">Podospora aff. communis PSN243</name>
    <dbReference type="NCBI Taxonomy" id="3040156"/>
    <lineage>
        <taxon>Eukaryota</taxon>
        <taxon>Fungi</taxon>
        <taxon>Dikarya</taxon>
        <taxon>Ascomycota</taxon>
        <taxon>Pezizomycotina</taxon>
        <taxon>Sordariomycetes</taxon>
        <taxon>Sordariomycetidae</taxon>
        <taxon>Sordariales</taxon>
        <taxon>Podosporaceae</taxon>
        <taxon>Podospora</taxon>
    </lineage>
</organism>
<keyword evidence="1" id="KW-0812">Transmembrane</keyword>
<reference evidence="2" key="1">
    <citation type="journal article" date="2023" name="Mol. Phylogenet. Evol.">
        <title>Genome-scale phylogeny and comparative genomics of the fungal order Sordariales.</title>
        <authorList>
            <person name="Hensen N."/>
            <person name="Bonometti L."/>
            <person name="Westerberg I."/>
            <person name="Brannstrom I.O."/>
            <person name="Guillou S."/>
            <person name="Cros-Aarteil S."/>
            <person name="Calhoun S."/>
            <person name="Haridas S."/>
            <person name="Kuo A."/>
            <person name="Mondo S."/>
            <person name="Pangilinan J."/>
            <person name="Riley R."/>
            <person name="LaButti K."/>
            <person name="Andreopoulos B."/>
            <person name="Lipzen A."/>
            <person name="Chen C."/>
            <person name="Yan M."/>
            <person name="Daum C."/>
            <person name="Ng V."/>
            <person name="Clum A."/>
            <person name="Steindorff A."/>
            <person name="Ohm R.A."/>
            <person name="Martin F."/>
            <person name="Silar P."/>
            <person name="Natvig D.O."/>
            <person name="Lalanne C."/>
            <person name="Gautier V."/>
            <person name="Ament-Velasquez S.L."/>
            <person name="Kruys A."/>
            <person name="Hutchinson M.I."/>
            <person name="Powell A.J."/>
            <person name="Barry K."/>
            <person name="Miller A.N."/>
            <person name="Grigoriev I.V."/>
            <person name="Debuchy R."/>
            <person name="Gladieux P."/>
            <person name="Hiltunen Thoren M."/>
            <person name="Johannesson H."/>
        </authorList>
    </citation>
    <scope>NUCLEOTIDE SEQUENCE</scope>
    <source>
        <strain evidence="2">PSN243</strain>
    </source>
</reference>